<dbReference type="InterPro" id="IPR032135">
    <property type="entry name" value="DUF4817"/>
</dbReference>
<dbReference type="EMBL" id="KK852470">
    <property type="protein sequence ID" value="KDR23208.1"/>
    <property type="molecule type" value="Genomic_DNA"/>
</dbReference>
<feature type="domain" description="DUF4817" evidence="1">
    <location>
        <begin position="27"/>
        <end position="64"/>
    </location>
</feature>
<name>A0A067RJN7_ZOONE</name>
<reference evidence="2 3" key="1">
    <citation type="journal article" date="2014" name="Nat. Commun.">
        <title>Molecular traces of alternative social organization in a termite genome.</title>
        <authorList>
            <person name="Terrapon N."/>
            <person name="Li C."/>
            <person name="Robertson H.M."/>
            <person name="Ji L."/>
            <person name="Meng X."/>
            <person name="Booth W."/>
            <person name="Chen Z."/>
            <person name="Childers C.P."/>
            <person name="Glastad K.M."/>
            <person name="Gokhale K."/>
            <person name="Gowin J."/>
            <person name="Gronenberg W."/>
            <person name="Hermansen R.A."/>
            <person name="Hu H."/>
            <person name="Hunt B.G."/>
            <person name="Huylmans A.K."/>
            <person name="Khalil S.M."/>
            <person name="Mitchell R.D."/>
            <person name="Munoz-Torres M.C."/>
            <person name="Mustard J.A."/>
            <person name="Pan H."/>
            <person name="Reese J.T."/>
            <person name="Scharf M.E."/>
            <person name="Sun F."/>
            <person name="Vogel H."/>
            <person name="Xiao J."/>
            <person name="Yang W."/>
            <person name="Yang Z."/>
            <person name="Yang Z."/>
            <person name="Zhou J."/>
            <person name="Zhu J."/>
            <person name="Brent C.S."/>
            <person name="Elsik C.G."/>
            <person name="Goodisman M.A."/>
            <person name="Liberles D.A."/>
            <person name="Roe R.M."/>
            <person name="Vargo E.L."/>
            <person name="Vilcinskas A."/>
            <person name="Wang J."/>
            <person name="Bornberg-Bauer E."/>
            <person name="Korb J."/>
            <person name="Zhang G."/>
            <person name="Liebig J."/>
        </authorList>
    </citation>
    <scope>NUCLEOTIDE SEQUENCE [LARGE SCALE GENOMIC DNA]</scope>
    <source>
        <tissue evidence="2">Whole organism</tissue>
    </source>
</reference>
<evidence type="ECO:0000313" key="2">
    <source>
        <dbReference type="EMBL" id="KDR23208.1"/>
    </source>
</evidence>
<keyword evidence="3" id="KW-1185">Reference proteome</keyword>
<protein>
    <recommendedName>
        <fullName evidence="1">DUF4817 domain-containing protein</fullName>
    </recommendedName>
</protein>
<dbReference type="OMA" id="WHEQFRE"/>
<dbReference type="InParanoid" id="A0A067RJN7"/>
<sequence length="100" mass="11675">MDNSLHVLRDQGSVCRTAESIDCVVCKSIIPVHREFRREYGVRPPDDKSIRKWHEQFRETGSVEKRHSTGWPRRYDEDVNSVRQAFMRSLTKSISQANNG</sequence>
<dbReference type="Pfam" id="PF16087">
    <property type="entry name" value="DUF4817"/>
    <property type="match status" value="1"/>
</dbReference>
<gene>
    <name evidence="2" type="ORF">L798_07109</name>
</gene>
<dbReference type="STRING" id="136037.A0A067RJN7"/>
<proteinExistence type="predicted"/>
<evidence type="ECO:0000259" key="1">
    <source>
        <dbReference type="Pfam" id="PF16087"/>
    </source>
</evidence>
<accession>A0A067RJN7</accession>
<organism evidence="2 3">
    <name type="scientific">Zootermopsis nevadensis</name>
    <name type="common">Dampwood termite</name>
    <dbReference type="NCBI Taxonomy" id="136037"/>
    <lineage>
        <taxon>Eukaryota</taxon>
        <taxon>Metazoa</taxon>
        <taxon>Ecdysozoa</taxon>
        <taxon>Arthropoda</taxon>
        <taxon>Hexapoda</taxon>
        <taxon>Insecta</taxon>
        <taxon>Pterygota</taxon>
        <taxon>Neoptera</taxon>
        <taxon>Polyneoptera</taxon>
        <taxon>Dictyoptera</taxon>
        <taxon>Blattodea</taxon>
        <taxon>Blattoidea</taxon>
        <taxon>Termitoidae</taxon>
        <taxon>Termopsidae</taxon>
        <taxon>Zootermopsis</taxon>
    </lineage>
</organism>
<evidence type="ECO:0000313" key="3">
    <source>
        <dbReference type="Proteomes" id="UP000027135"/>
    </source>
</evidence>
<dbReference type="Proteomes" id="UP000027135">
    <property type="component" value="Unassembled WGS sequence"/>
</dbReference>
<dbReference type="AlphaFoldDB" id="A0A067RJN7"/>